<organism evidence="1 3">
    <name type="scientific">Punica granatum</name>
    <name type="common">Pomegranate</name>
    <dbReference type="NCBI Taxonomy" id="22663"/>
    <lineage>
        <taxon>Eukaryota</taxon>
        <taxon>Viridiplantae</taxon>
        <taxon>Streptophyta</taxon>
        <taxon>Embryophyta</taxon>
        <taxon>Tracheophyta</taxon>
        <taxon>Spermatophyta</taxon>
        <taxon>Magnoliopsida</taxon>
        <taxon>eudicotyledons</taxon>
        <taxon>Gunneridae</taxon>
        <taxon>Pentapetalae</taxon>
        <taxon>rosids</taxon>
        <taxon>malvids</taxon>
        <taxon>Myrtales</taxon>
        <taxon>Lythraceae</taxon>
        <taxon>Punica</taxon>
    </lineage>
</organism>
<evidence type="ECO:0000313" key="2">
    <source>
        <dbReference type="EMBL" id="PKH69526.1"/>
    </source>
</evidence>
<evidence type="ECO:0000313" key="3">
    <source>
        <dbReference type="Proteomes" id="UP000197138"/>
    </source>
</evidence>
<reference evidence="1" key="2">
    <citation type="submission" date="2017-06" db="EMBL/GenBank/DDBJ databases">
        <title>The pomegranate genome and the genomics of punicalagin biosynthesis.</title>
        <authorList>
            <person name="Xu C."/>
        </authorList>
    </citation>
    <scope>NUCLEOTIDE SEQUENCE [LARGE SCALE GENOMIC DNA]</scope>
    <source>
        <tissue evidence="1">Fresh leaf</tissue>
    </source>
</reference>
<accession>A0A218Y0W6</accession>
<gene>
    <name evidence="1" type="ORF">CDL15_Pgr021023</name>
    <name evidence="2" type="ORF">CRG98_050107</name>
</gene>
<keyword evidence="4" id="KW-1185">Reference proteome</keyword>
<evidence type="ECO:0000313" key="4">
    <source>
        <dbReference type="Proteomes" id="UP000233551"/>
    </source>
</evidence>
<dbReference type="EMBL" id="MTKT01000544">
    <property type="protein sequence ID" value="OWM90718.1"/>
    <property type="molecule type" value="Genomic_DNA"/>
</dbReference>
<proteinExistence type="predicted"/>
<evidence type="ECO:0000313" key="1">
    <source>
        <dbReference type="EMBL" id="OWM90718.1"/>
    </source>
</evidence>
<comment type="caution">
    <text evidence="1">The sequence shown here is derived from an EMBL/GenBank/DDBJ whole genome shotgun (WGS) entry which is preliminary data.</text>
</comment>
<sequence>MLLSGDCKDLLDCLSSWGSPSDPSIHSIIDDILVDLSAFDSRDVLFIPRDENYLAHNIARWAAFCNIDGPIAISSIPSSVLTGDEEM</sequence>
<dbReference type="EMBL" id="PGOL01044600">
    <property type="protein sequence ID" value="PKH69526.1"/>
    <property type="molecule type" value="Genomic_DNA"/>
</dbReference>
<dbReference type="Proteomes" id="UP000233551">
    <property type="component" value="Unassembled WGS sequence"/>
</dbReference>
<reference evidence="3" key="1">
    <citation type="journal article" date="2017" name="Plant J.">
        <title>The pomegranate (Punica granatum L.) genome and the genomics of punicalagin biosynthesis.</title>
        <authorList>
            <person name="Qin G."/>
            <person name="Xu C."/>
            <person name="Ming R."/>
            <person name="Tang H."/>
            <person name="Guyot R."/>
            <person name="Kramer E.M."/>
            <person name="Hu Y."/>
            <person name="Yi X."/>
            <person name="Qi Y."/>
            <person name="Xu X."/>
            <person name="Gao Z."/>
            <person name="Pan H."/>
            <person name="Jian J."/>
            <person name="Tian Y."/>
            <person name="Yue Z."/>
            <person name="Xu Y."/>
        </authorList>
    </citation>
    <scope>NUCLEOTIDE SEQUENCE [LARGE SCALE GENOMIC DNA]</scope>
    <source>
        <strain evidence="3">cv. Dabenzi</strain>
    </source>
</reference>
<dbReference type="Proteomes" id="UP000197138">
    <property type="component" value="Unassembled WGS sequence"/>
</dbReference>
<dbReference type="AlphaFoldDB" id="A0A218Y0W6"/>
<name>A0A218Y0W6_PUNGR</name>
<reference evidence="2 4" key="3">
    <citation type="submission" date="2017-11" db="EMBL/GenBank/DDBJ databases">
        <title>De-novo sequencing of pomegranate (Punica granatum L.) genome.</title>
        <authorList>
            <person name="Akparov Z."/>
            <person name="Amiraslanov A."/>
            <person name="Hajiyeva S."/>
            <person name="Abbasov M."/>
            <person name="Kaur K."/>
            <person name="Hamwieh A."/>
            <person name="Solovyev V."/>
            <person name="Salamov A."/>
            <person name="Braich B."/>
            <person name="Kosarev P."/>
            <person name="Mahmoud A."/>
            <person name="Hajiyev E."/>
            <person name="Babayeva S."/>
            <person name="Izzatullayeva V."/>
            <person name="Mammadov A."/>
            <person name="Mammadov A."/>
            <person name="Sharifova S."/>
            <person name="Ojaghi J."/>
            <person name="Eynullazada K."/>
            <person name="Bayramov B."/>
            <person name="Abdulazimova A."/>
            <person name="Shahmuradov I."/>
        </authorList>
    </citation>
    <scope>NUCLEOTIDE SEQUENCE [LARGE SCALE GENOMIC DNA]</scope>
    <source>
        <strain evidence="2">AG2017</strain>
        <strain evidence="4">cv. AG2017</strain>
        <tissue evidence="2">Leaf</tissue>
    </source>
</reference>
<protein>
    <submittedName>
        <fullName evidence="1">Uncharacterized protein</fullName>
    </submittedName>
</protein>